<dbReference type="AlphaFoldDB" id="A0A285PFZ1"/>
<evidence type="ECO:0000256" key="1">
    <source>
        <dbReference type="SAM" id="MobiDB-lite"/>
    </source>
</evidence>
<dbReference type="RefSeq" id="WP_097154997.1">
    <property type="nucleotide sequence ID" value="NZ_OBEL01000005.1"/>
</dbReference>
<sequence>MARPELGTKRICLDCNAKYYDLNRDPITCPKCGTIFELAKPAAPEVPEIEEESTEVEVEEGAAEANAEVISLEDADAEQASSIEVPDLDDDSSSDDADVFLDDEEDEDSMANIGLDVAVPSNDEE</sequence>
<dbReference type="NCBIfam" id="TIGR02300">
    <property type="entry name" value="FYDLN_acid"/>
    <property type="match status" value="1"/>
</dbReference>
<organism evidence="2 3">
    <name type="scientific">Cohaesibacter gelatinilyticus</name>
    <dbReference type="NCBI Taxonomy" id="372072"/>
    <lineage>
        <taxon>Bacteria</taxon>
        <taxon>Pseudomonadati</taxon>
        <taxon>Pseudomonadota</taxon>
        <taxon>Alphaproteobacteria</taxon>
        <taxon>Hyphomicrobiales</taxon>
        <taxon>Cohaesibacteraceae</taxon>
    </lineage>
</organism>
<dbReference type="EMBL" id="OBEL01000005">
    <property type="protein sequence ID" value="SNZ20632.1"/>
    <property type="molecule type" value="Genomic_DNA"/>
</dbReference>
<evidence type="ECO:0000313" key="3">
    <source>
        <dbReference type="Proteomes" id="UP000219439"/>
    </source>
</evidence>
<reference evidence="2 3" key="1">
    <citation type="submission" date="2017-09" db="EMBL/GenBank/DDBJ databases">
        <authorList>
            <person name="Ehlers B."/>
            <person name="Leendertz F.H."/>
        </authorList>
    </citation>
    <scope>NUCLEOTIDE SEQUENCE [LARGE SCALE GENOMIC DNA]</scope>
    <source>
        <strain evidence="2 3">DSM 18289</strain>
    </source>
</reference>
<proteinExistence type="predicted"/>
<name>A0A285PFZ1_9HYPH</name>
<dbReference type="InterPro" id="IPR012644">
    <property type="entry name" value="CHP02300_FYDLN_acid"/>
</dbReference>
<gene>
    <name evidence="2" type="ORF">SAMN06265368_3741</name>
</gene>
<dbReference type="Pfam" id="PF09538">
    <property type="entry name" value="FYDLN_acid"/>
    <property type="match status" value="1"/>
</dbReference>
<feature type="compositionally biased region" description="Acidic residues" evidence="1">
    <location>
        <begin position="86"/>
        <end position="109"/>
    </location>
</feature>
<dbReference type="OrthoDB" id="9815689at2"/>
<dbReference type="Proteomes" id="UP000219439">
    <property type="component" value="Unassembled WGS sequence"/>
</dbReference>
<keyword evidence="3" id="KW-1185">Reference proteome</keyword>
<accession>A0A285PFZ1</accession>
<evidence type="ECO:0000313" key="2">
    <source>
        <dbReference type="EMBL" id="SNZ20632.1"/>
    </source>
</evidence>
<feature type="region of interest" description="Disordered" evidence="1">
    <location>
        <begin position="73"/>
        <end position="125"/>
    </location>
</feature>
<protein>
    <submittedName>
        <fullName evidence="2">TIGR02300 family protein</fullName>
    </submittedName>
</protein>